<dbReference type="GO" id="GO:0015074">
    <property type="term" value="P:DNA integration"/>
    <property type="evidence" value="ECO:0007669"/>
    <property type="project" value="UniProtKB-KW"/>
</dbReference>
<dbReference type="GO" id="GO:0003677">
    <property type="term" value="F:DNA binding"/>
    <property type="evidence" value="ECO:0007669"/>
    <property type="project" value="UniProtKB-UniRule"/>
</dbReference>
<dbReference type="InterPro" id="IPR013762">
    <property type="entry name" value="Integrase-like_cat_sf"/>
</dbReference>
<dbReference type="Gene3D" id="1.10.443.10">
    <property type="entry name" value="Intergrase catalytic core"/>
    <property type="match status" value="1"/>
</dbReference>
<feature type="domain" description="Core-binding (CB)" evidence="5">
    <location>
        <begin position="7"/>
        <end position="94"/>
    </location>
</feature>
<proteinExistence type="predicted"/>
<dbReference type="PROSITE" id="PS51900">
    <property type="entry name" value="CB"/>
    <property type="match status" value="1"/>
</dbReference>
<evidence type="ECO:0000259" key="5">
    <source>
        <dbReference type="PROSITE" id="PS51900"/>
    </source>
</evidence>
<dbReference type="InterPro" id="IPR004107">
    <property type="entry name" value="Integrase_SAM-like_N"/>
</dbReference>
<dbReference type="PANTHER" id="PTHR30349:SF41">
    <property type="entry name" value="INTEGRASE_RECOMBINASE PROTEIN MJ0367-RELATED"/>
    <property type="match status" value="1"/>
</dbReference>
<dbReference type="GO" id="GO:0006310">
    <property type="term" value="P:DNA recombination"/>
    <property type="evidence" value="ECO:0007669"/>
    <property type="project" value="UniProtKB-KW"/>
</dbReference>
<evidence type="ECO:0000256" key="1">
    <source>
        <dbReference type="ARBA" id="ARBA00022908"/>
    </source>
</evidence>
<evidence type="ECO:0000313" key="6">
    <source>
        <dbReference type="EMBL" id="SIS18391.1"/>
    </source>
</evidence>
<dbReference type="InterPro" id="IPR010998">
    <property type="entry name" value="Integrase_recombinase_N"/>
</dbReference>
<name>A0A1N7H0P8_9EURY</name>
<dbReference type="PANTHER" id="PTHR30349">
    <property type="entry name" value="PHAGE INTEGRASE-RELATED"/>
    <property type="match status" value="1"/>
</dbReference>
<keyword evidence="7" id="KW-1185">Reference proteome</keyword>
<dbReference type="AlphaFoldDB" id="A0A1N7H0P8"/>
<gene>
    <name evidence="6" type="ORF">SAMN05421752_12010</name>
</gene>
<dbReference type="EMBL" id="FTNR01000020">
    <property type="protein sequence ID" value="SIS18391.1"/>
    <property type="molecule type" value="Genomic_DNA"/>
</dbReference>
<keyword evidence="1" id="KW-0229">DNA integration</keyword>
<evidence type="ECO:0000256" key="4">
    <source>
        <dbReference type="PROSITE-ProRule" id="PRU01248"/>
    </source>
</evidence>
<dbReference type="Pfam" id="PF02899">
    <property type="entry name" value="Phage_int_SAM_1"/>
    <property type="match status" value="1"/>
</dbReference>
<keyword evidence="2 4" id="KW-0238">DNA-binding</keyword>
<sequence>MDELEPITPDEAVQLYLNHRQREVSEATLRSHKSRLSHFIRWCNDEKDIKNLNDLTGRTLHEYRLWRRNFNGGIKPVTEKTQMDTLRVFIRFLETIDAVSPDLSDKVLSPDLESKENVRDVMLDESHADAVLGHLSKFEYASRPHIVLTLQWHTMMRRGAVRAPDLRDYHADDQCLEIRHRPETGTPIKNQEDGERMIALSSQICTLLDDWIDGPRPDVTDEHGRNPLITTTHGRVHVTTVTSIVYSWSRPCRIGALCPLNRDVDECEAACYEGASKCPESVSSHAVRRGSITNHLASDIPVEVVSARANVGRDVLEKHYDRRSEKSKMEQRRKFLRNL</sequence>
<organism evidence="6 7">
    <name type="scientific">Natronorubrum thiooxidans</name>
    <dbReference type="NCBI Taxonomy" id="308853"/>
    <lineage>
        <taxon>Archaea</taxon>
        <taxon>Methanobacteriati</taxon>
        <taxon>Methanobacteriota</taxon>
        <taxon>Stenosarchaea group</taxon>
        <taxon>Halobacteria</taxon>
        <taxon>Halobacteriales</taxon>
        <taxon>Natrialbaceae</taxon>
        <taxon>Natronorubrum</taxon>
    </lineage>
</organism>
<evidence type="ECO:0000256" key="3">
    <source>
        <dbReference type="ARBA" id="ARBA00023172"/>
    </source>
</evidence>
<protein>
    <submittedName>
        <fullName evidence="6">Site-specific recombinase XerD</fullName>
    </submittedName>
</protein>
<dbReference type="Gene3D" id="1.10.150.130">
    <property type="match status" value="1"/>
</dbReference>
<reference evidence="7" key="1">
    <citation type="submission" date="2017-01" db="EMBL/GenBank/DDBJ databases">
        <authorList>
            <person name="Varghese N."/>
            <person name="Submissions S."/>
        </authorList>
    </citation>
    <scope>NUCLEOTIDE SEQUENCE [LARGE SCALE GENOMIC DNA]</scope>
    <source>
        <strain evidence="7">type strain: HArc-</strain>
    </source>
</reference>
<dbReference type="InterPro" id="IPR011010">
    <property type="entry name" value="DNA_brk_join_enz"/>
</dbReference>
<evidence type="ECO:0000313" key="7">
    <source>
        <dbReference type="Proteomes" id="UP000185936"/>
    </source>
</evidence>
<dbReference type="SUPFAM" id="SSF56349">
    <property type="entry name" value="DNA breaking-rejoining enzymes"/>
    <property type="match status" value="1"/>
</dbReference>
<dbReference type="RefSeq" id="WP_076610682.1">
    <property type="nucleotide sequence ID" value="NZ_FTNR01000020.1"/>
</dbReference>
<dbReference type="Proteomes" id="UP000185936">
    <property type="component" value="Unassembled WGS sequence"/>
</dbReference>
<dbReference type="InterPro" id="IPR050090">
    <property type="entry name" value="Tyrosine_recombinase_XerCD"/>
</dbReference>
<keyword evidence="3" id="KW-0233">DNA recombination</keyword>
<dbReference type="OrthoDB" id="198497at2157"/>
<accession>A0A1N7H0P8</accession>
<evidence type="ECO:0000256" key="2">
    <source>
        <dbReference type="ARBA" id="ARBA00023125"/>
    </source>
</evidence>
<dbReference type="InterPro" id="IPR044068">
    <property type="entry name" value="CB"/>
</dbReference>